<dbReference type="PROSITE" id="PS50818">
    <property type="entry name" value="INTEIN_C_TER"/>
    <property type="match status" value="1"/>
</dbReference>
<sequence>MGVALLVVAGLLTGVVADGANSGPGPVLGHDERVPFTDLVVGAQQKQPEPPGPLDLTNTTWPSAGRAGARTSGDSSAVKAGDLPITVSGKEKRAFEVAVAGQDLSQRAGITGVIVAVEPEDEHQGEVEIGLDYTGFRNAVGGDFGSRLQLTELPACVLSTPEKPECRVTKPVRSKNDPQTRTVSTSTAAAQPMVFAATAETSGSTGTFEASSLTPSGAWAVSGSSGAFTWAYPVVIPPASAGASVAPQVTLAYNSASVDGRTLATSSQSSWLGQGWDYSPGAIERSYRTCAQDKQLPEEKRTGDLCWAGQIVTMNLNGQATELVLDDTTKTWKAATDGGARIELLTGAANGVRNGEHWKVTSTDGVSYYFGRNRGPGYTDQQETKSAWTVPVYGPRDGDPCYSTAGFAQSKCDQAWRWNLDFVEDPHGNVTAYYYTQEKNFYGANNKTVGVEYVRGGTLDRIEYGLRKIGGSIYGRTTPNKITFDVAERCLPEAGFDCDPAKFTSANAKYWPDTPQDQECKQGATCNNRGPSFWSRKRLTAINTFYDQGSGPVKADRYQFGQEFKSVADKELWLQTITRTGYAKDGTSLPVNPITFTGQPLENRVPHQQASTLPHWRVTNIATETGTSINVTYSKPDCTAESVPTDHANNKRRCYPVYWTLPYNENPKLEYFHKYVVDRVDVQDTTASSPTQTTEYAYLGDPAWHFDDFELVKPEHRTYGQFRGYGKVEQRTGDKQFSFDGVNDKQTLRRTTYFRGMDGDTMPGGAKRPASVTNSLGESTVDNRLFADVPYEEEVFNGDGGERISSAITDPAVIVSASATRARTGLSALTANKVAPTKIRQIETVTGGTRTTSTVTRFDSAGRPEAKTESADGQPDQCTTTRYADNTDLWIRNRVSETITSAQVCPAKDVAQTSILAALRTFYDGQPELGKITSAGDATRVDTATVNVDDALTFTTTGTSTYDPSGRIASKTDALNRTAKTEYTPADGGVLTKTVSTNAKNQTSSIEIDPATGKTTGQVDVGGRRTDAAYDALGRLASVWQPGRTKGLDEASATYEYLVRTNGPLAVTSKQLVDYGDGKNYLTTVDLYDSFGHIRQSQVDSLDGGRAVKDTFYDSHGQVISANNGYVVSGAPATTMISVDPKSVNDRTVNTYDGAGRQTLTIAYRGVTETWRTRTVHGGDRVTVVPPQGAPVTTKIVDARGRDAEVRRYSTPPQIDGNTVTGGVFEALTYTYTALGQQKTIKDHVANVWSFDYDFLGNQVRQSDPDSGVSTSTYDLAGQALTTTDARGRTIAYEYDVLGRKITERDGSQTGVKLASWTFDTAQNGVGLPGHSIRHTANGNYVTGVGAYNGQGLPAKLLTQIPASETGLAGLYTTTYGYTTTGLLNSVQQPTVGGLPGEAIGITYNKYGKPNSTSSSSFTYVLQSQYTQFGDSRQFTLGPSNNSAWLTYDYDPQTRRLTRTNFSAQQADAQIDDTKYSYDPAGNLTKMVNTQGREGQAPVRTQCFTYDTLRRLNQAWTANDDCAAPASAQTVGGRAAYWTSWTFEPNGTRASQTQHAFTGAAKPETTTTYDYPADGGTQPHALTGTTTTSSNGTISASYGYDATGNTVRRTLPNGQQTLTWDEHSRLETVTSPRGTTRYTYNADGGQLVRRDPGRTTVYLPGQELSRDNSTGQLTGTRYYSHNGVTVAVRVGGANPKYLVSDHHGTAMVAVDSVDFSVVRRAMDPYGNEIGDVLGGYWPDDKGFLGKPVDSSTGLADVGARKYDASTGRFISVDPILETDNAQQMTGYVYADNNPTTLSDPSGLLSAGTYTIVGYGFQGILRAITALSDLAIANRNSMQMSVSRYVGWMAINDGFIGPRLYQPGIYFIVISVTLSPWVAYCPPPAKQGTKEKPAFNLPSMKSAERAEWNRKHPVKPQQMTTDEFMMMMLGIDAVIDCVRDPSVKGCGEALAPYALGGLGRIGAAALKAERAAPLINLTRKEERNAVDCLNSFVAETKVVMSDGTRKPISEVAIGDTVKATDPETGETTDRVVENRFVHTNEGDMTELVVRAADGSTGSVDGTSWHEVWADSAGVFTKMGELEPGQALLSPDGSRPVVSEVRRYVHFEPVYDLTVQGVHTFYVAAGDTPVLVHNCAKKKGKNNGDAERGAKGQTVSRKQADDIAKYLGYERSSDMSLMGNGPAIWRNKKAGDGQPKSITWDKYGHSGAIFKGSWDRKAMFPTTSDASRDGSFDLWLDKDGNVLGLK</sequence>
<keyword evidence="4" id="KW-1185">Reference proteome</keyword>
<feature type="region of interest" description="Disordered" evidence="1">
    <location>
        <begin position="44"/>
        <end position="77"/>
    </location>
</feature>
<dbReference type="NCBIfam" id="TIGR01643">
    <property type="entry name" value="YD_repeat_2x"/>
    <property type="match status" value="2"/>
</dbReference>
<dbReference type="InterPro" id="IPR006530">
    <property type="entry name" value="YD"/>
</dbReference>
<dbReference type="Pfam" id="PF15526">
    <property type="entry name" value="Ntox21"/>
    <property type="match status" value="1"/>
</dbReference>
<dbReference type="EMBL" id="JAXAVV010000002">
    <property type="protein sequence ID" value="MDX8049039.1"/>
    <property type="molecule type" value="Genomic_DNA"/>
</dbReference>
<evidence type="ECO:0000313" key="3">
    <source>
        <dbReference type="EMBL" id="MDX8049039.1"/>
    </source>
</evidence>
<organism evidence="3 4">
    <name type="scientific">Lentzea kristufekii</name>
    <dbReference type="NCBI Taxonomy" id="3095430"/>
    <lineage>
        <taxon>Bacteria</taxon>
        <taxon>Bacillati</taxon>
        <taxon>Actinomycetota</taxon>
        <taxon>Actinomycetes</taxon>
        <taxon>Pseudonocardiales</taxon>
        <taxon>Pseudonocardiaceae</taxon>
        <taxon>Lentzea</taxon>
    </lineage>
</organism>
<dbReference type="InterPro" id="IPR036844">
    <property type="entry name" value="Hint_dom_sf"/>
</dbReference>
<feature type="compositionally biased region" description="Basic and acidic residues" evidence="1">
    <location>
        <begin position="168"/>
        <end position="178"/>
    </location>
</feature>
<feature type="domain" description="Hint" evidence="2">
    <location>
        <begin position="1988"/>
        <end position="2090"/>
    </location>
</feature>
<feature type="region of interest" description="Disordered" evidence="1">
    <location>
        <begin position="168"/>
        <end position="187"/>
    </location>
</feature>
<dbReference type="Gene3D" id="2.170.16.10">
    <property type="entry name" value="Hedgehog/Intein (Hint) domain"/>
    <property type="match status" value="1"/>
</dbReference>
<name>A0ABU4TLC4_9PSEU</name>
<dbReference type="InterPro" id="IPR028190">
    <property type="entry name" value="Ntox21"/>
</dbReference>
<dbReference type="InterPro" id="IPR003587">
    <property type="entry name" value="Hint_dom_N"/>
</dbReference>
<evidence type="ECO:0000256" key="1">
    <source>
        <dbReference type="SAM" id="MobiDB-lite"/>
    </source>
</evidence>
<dbReference type="CDD" id="cd00081">
    <property type="entry name" value="Hint"/>
    <property type="match status" value="1"/>
</dbReference>
<gene>
    <name evidence="3" type="ORF">SK571_06580</name>
</gene>
<comment type="caution">
    <text evidence="3">The sequence shown here is derived from an EMBL/GenBank/DDBJ whole genome shotgun (WGS) entry which is preliminary data.</text>
</comment>
<dbReference type="NCBIfam" id="TIGR03696">
    <property type="entry name" value="Rhs_assc_core"/>
    <property type="match status" value="1"/>
</dbReference>
<evidence type="ECO:0000259" key="2">
    <source>
        <dbReference type="SMART" id="SM00306"/>
    </source>
</evidence>
<dbReference type="Proteomes" id="UP001271792">
    <property type="component" value="Unassembled WGS sequence"/>
</dbReference>
<dbReference type="RefSeq" id="WP_319983117.1">
    <property type="nucleotide sequence ID" value="NZ_JAXAVV010000002.1"/>
</dbReference>
<dbReference type="NCBIfam" id="TIGR01443">
    <property type="entry name" value="intein_Cterm"/>
    <property type="match status" value="1"/>
</dbReference>
<evidence type="ECO:0000313" key="4">
    <source>
        <dbReference type="Proteomes" id="UP001271792"/>
    </source>
</evidence>
<accession>A0ABU4TLC4</accession>
<dbReference type="Pfam" id="PF05593">
    <property type="entry name" value="RHS_repeat"/>
    <property type="match status" value="2"/>
</dbReference>
<proteinExistence type="predicted"/>
<dbReference type="InterPro" id="IPR022385">
    <property type="entry name" value="Rhs_assc_core"/>
</dbReference>
<dbReference type="InterPro" id="IPR030934">
    <property type="entry name" value="Intein_C"/>
</dbReference>
<dbReference type="PANTHER" id="PTHR32305:SF17">
    <property type="entry name" value="TRNA NUCLEASE WAPA"/>
    <property type="match status" value="1"/>
</dbReference>
<dbReference type="Pfam" id="PF07591">
    <property type="entry name" value="PT-HINT"/>
    <property type="match status" value="1"/>
</dbReference>
<dbReference type="SMART" id="SM00306">
    <property type="entry name" value="HintN"/>
    <property type="match status" value="1"/>
</dbReference>
<dbReference type="Gene3D" id="2.180.10.10">
    <property type="entry name" value="RHS repeat-associated core"/>
    <property type="match status" value="2"/>
</dbReference>
<reference evidence="3 4" key="2">
    <citation type="submission" date="2023-11" db="EMBL/GenBank/DDBJ databases">
        <authorList>
            <person name="Lara A.C."/>
            <person name="Chronakova A."/>
        </authorList>
    </citation>
    <scope>NUCLEOTIDE SEQUENCE [LARGE SCALE GENOMIC DNA]</scope>
    <source>
        <strain evidence="3 4">BCCO 10_0798</strain>
    </source>
</reference>
<dbReference type="SUPFAM" id="SSF51294">
    <property type="entry name" value="Hedgehog/intein (Hint) domain"/>
    <property type="match status" value="1"/>
</dbReference>
<dbReference type="InterPro" id="IPR050708">
    <property type="entry name" value="T6SS_VgrG/RHS"/>
</dbReference>
<reference evidence="3 4" key="1">
    <citation type="submission" date="2023-11" db="EMBL/GenBank/DDBJ databases">
        <title>Lentzea sokolovensis, sp. nov., Lentzea kristufkii, sp. nov., and Lentzea miocenensis, sp. nov., rare actinobacteria from Sokolov Coal Basin, Miocene lacustrine sediment, Czech Republic.</title>
        <authorList>
            <person name="Lara A."/>
            <person name="Kotroba L."/>
            <person name="Nouioui I."/>
            <person name="Neumann-Schaal M."/>
            <person name="Mast Y."/>
            <person name="Chronakova A."/>
        </authorList>
    </citation>
    <scope>NUCLEOTIDE SEQUENCE [LARGE SCALE GENOMIC DNA]</scope>
    <source>
        <strain evidence="3 4">BCCO 10_0798</strain>
    </source>
</reference>
<protein>
    <submittedName>
        <fullName evidence="3">RHS repeat-associated core domain-containing protein</fullName>
    </submittedName>
</protein>
<dbReference type="PANTHER" id="PTHR32305">
    <property type="match status" value="1"/>
</dbReference>
<dbReference type="InterPro" id="IPR031325">
    <property type="entry name" value="RHS_repeat"/>
</dbReference>